<accession>A0A1F8DK82</accession>
<gene>
    <name evidence="1" type="ORF">A2573_02635</name>
</gene>
<evidence type="ECO:0000313" key="1">
    <source>
        <dbReference type="EMBL" id="OGM88288.1"/>
    </source>
</evidence>
<dbReference type="Proteomes" id="UP000177596">
    <property type="component" value="Unassembled WGS sequence"/>
</dbReference>
<organism evidence="1 2">
    <name type="scientific">Candidatus Woesebacteria bacterium RIFOXYD1_FULL_43_18</name>
    <dbReference type="NCBI Taxonomy" id="1802551"/>
    <lineage>
        <taxon>Bacteria</taxon>
        <taxon>Candidatus Woeseibacteriota</taxon>
    </lineage>
</organism>
<protein>
    <submittedName>
        <fullName evidence="1">Uncharacterized protein</fullName>
    </submittedName>
</protein>
<proteinExistence type="predicted"/>
<comment type="caution">
    <text evidence="1">The sequence shown here is derived from an EMBL/GenBank/DDBJ whole genome shotgun (WGS) entry which is preliminary data.</text>
</comment>
<reference evidence="1 2" key="1">
    <citation type="journal article" date="2016" name="Nat. Commun.">
        <title>Thousands of microbial genomes shed light on interconnected biogeochemical processes in an aquifer system.</title>
        <authorList>
            <person name="Anantharaman K."/>
            <person name="Brown C.T."/>
            <person name="Hug L.A."/>
            <person name="Sharon I."/>
            <person name="Castelle C.J."/>
            <person name="Probst A.J."/>
            <person name="Thomas B.C."/>
            <person name="Singh A."/>
            <person name="Wilkins M.J."/>
            <person name="Karaoz U."/>
            <person name="Brodie E.L."/>
            <person name="Williams K.H."/>
            <person name="Hubbard S.S."/>
            <person name="Banfield J.F."/>
        </authorList>
    </citation>
    <scope>NUCLEOTIDE SEQUENCE [LARGE SCALE GENOMIC DNA]</scope>
</reference>
<sequence>MSKEGTNEFLSRLNGIFQKKEIVITDLDESKPDDQALALRVSLRGKTEDEYFSIVGDLHAAYDATSDEKEKERLTILASAVMAAGEDTLGIDWS</sequence>
<name>A0A1F8DK82_9BACT</name>
<dbReference type="EMBL" id="MGIL01000013">
    <property type="protein sequence ID" value="OGM88288.1"/>
    <property type="molecule type" value="Genomic_DNA"/>
</dbReference>
<evidence type="ECO:0000313" key="2">
    <source>
        <dbReference type="Proteomes" id="UP000177596"/>
    </source>
</evidence>
<dbReference type="AlphaFoldDB" id="A0A1F8DK82"/>